<dbReference type="InterPro" id="IPR005646">
    <property type="entry name" value="FapA"/>
</dbReference>
<dbReference type="EMBL" id="CP032416">
    <property type="protein sequence ID" value="AYD40731.1"/>
    <property type="molecule type" value="Genomic_DNA"/>
</dbReference>
<dbReference type="SMART" id="SM01245">
    <property type="entry name" value="Jag_N"/>
    <property type="match status" value="1"/>
</dbReference>
<dbReference type="InterPro" id="IPR038247">
    <property type="entry name" value="Jag_N_dom_sf"/>
</dbReference>
<dbReference type="Pfam" id="PF14804">
    <property type="entry name" value="Jag_N"/>
    <property type="match status" value="1"/>
</dbReference>
<feature type="domain" description="RNA-binding protein KhpB N-terminal" evidence="1">
    <location>
        <begin position="6"/>
        <end position="54"/>
    </location>
</feature>
<evidence type="ECO:0000313" key="2">
    <source>
        <dbReference type="EMBL" id="AYD40731.1"/>
    </source>
</evidence>
<evidence type="ECO:0000313" key="3">
    <source>
        <dbReference type="Proteomes" id="UP000266301"/>
    </source>
</evidence>
<dbReference type="Proteomes" id="UP000266301">
    <property type="component" value="Chromosome"/>
</dbReference>
<reference evidence="2 3" key="1">
    <citation type="journal article" date="2019" name="Int. J. Syst. Evol. Microbiol.">
        <title>Clostridium fermenticellae sp. nov., isolated from the mud in a fermentation cellar for the production of the Chinese liquor, baijiu.</title>
        <authorList>
            <person name="Xu P.X."/>
            <person name="Chai L.J."/>
            <person name="Qiu T."/>
            <person name="Zhang X.J."/>
            <person name="Lu Z.M."/>
            <person name="Xiao C."/>
            <person name="Wang S.T."/>
            <person name="Shen C.H."/>
            <person name="Shi J.S."/>
            <person name="Xu Z.H."/>
        </authorList>
    </citation>
    <scope>NUCLEOTIDE SEQUENCE [LARGE SCALE GENOMIC DNA]</scope>
    <source>
        <strain evidence="2 3">JN500901</strain>
    </source>
</reference>
<sequence length="662" mass="73871">MYMKRIYKGITVSKCIEDACKDLNKDRDELKFKIIDNDKKFFKKKCIEVEVNDDVSKEEGSIAYKPESVKKIKSEPNLNPNDGSAGVIEGRIIVHDPKDGGTPAYIIVTNNVKITVDGSEVTGKVPVYEKNDIKVQIKRKEAFRKLDISMSKNNMKAYGSIIYKPQIIYRLKDSDCLNTLNPDIEIKSKIEPPKYTLTEIKQELAKQNINYGIIHENLKKLADGESNNCLLAEGIYKVDPVDDYIEIKFKTANFNKKLEEDKLGNIDFKSIGSVEAVKKGDIIAVKHDGKDGKDGKDITGKLIKSKNRKVSKLIVKTGCYIKDNAVISAIDGKPCVTGKVFCVYQLHEVRSDVDLKTGNIKFIGDINIYGSVKEGMSVDCGNSLLIEKDVDRANINAKGNIDIKGNVIASRIFSGGEDVNRIKCINDLTGLGELLESLASAANEINKYDLLGKNVNYGQVVKILIENKFRKIPRICLSIITNLKLNEGCLEIDDLMEILKSKLIGISPISIKNFDELNTIIECINEKTKLMRESLSIPVNISISYCQDSNINSSGDIVIVGRGEYISNIDANGTIEFMQDRSIARGGTLKAKREIRCRIVGSLAGVTTKLQVDKQGNIWADEAYQNTMFIVGTKEYMLDTPSKNVHVYLDRKGDMQVEKFVL</sequence>
<accession>A0A386H4Q0</accession>
<dbReference type="Gene3D" id="3.30.30.80">
    <property type="entry name" value="probable RNA-binding protein from clostridium symbiosum atcc 14940"/>
    <property type="match status" value="1"/>
</dbReference>
<dbReference type="Pfam" id="PF20250">
    <property type="entry name" value="FapA_N"/>
    <property type="match status" value="1"/>
</dbReference>
<dbReference type="PANTHER" id="PTHR38032">
    <property type="entry name" value="POLYMERASE-RELATED"/>
    <property type="match status" value="1"/>
</dbReference>
<gene>
    <name evidence="2" type="ORF">D4Z93_09380</name>
</gene>
<proteinExistence type="predicted"/>
<dbReference type="Pfam" id="PF03961">
    <property type="entry name" value="FapA"/>
    <property type="match status" value="1"/>
</dbReference>
<dbReference type="KEGG" id="cfer:D4Z93_09380"/>
<dbReference type="PANTHER" id="PTHR38032:SF1">
    <property type="entry name" value="RNA-BINDING PROTEIN KHPB N-TERMINAL DOMAIN-CONTAINING PROTEIN"/>
    <property type="match status" value="1"/>
</dbReference>
<keyword evidence="3" id="KW-1185">Reference proteome</keyword>
<organism evidence="2 3">
    <name type="scientific">Clostridium fermenticellae</name>
    <dbReference type="NCBI Taxonomy" id="2068654"/>
    <lineage>
        <taxon>Bacteria</taxon>
        <taxon>Bacillati</taxon>
        <taxon>Bacillota</taxon>
        <taxon>Clostridia</taxon>
        <taxon>Eubacteriales</taxon>
        <taxon>Clostridiaceae</taxon>
        <taxon>Clostridium</taxon>
    </lineage>
</organism>
<dbReference type="InterPro" id="IPR032782">
    <property type="entry name" value="KhpB_N"/>
</dbReference>
<name>A0A386H4Q0_9CLOT</name>
<protein>
    <submittedName>
        <fullName evidence="2">DUF342 domain-containing protein</fullName>
    </submittedName>
</protein>
<dbReference type="InterPro" id="IPR046866">
    <property type="entry name" value="FapA_N"/>
</dbReference>
<dbReference type="AlphaFoldDB" id="A0A386H4Q0"/>
<dbReference type="OrthoDB" id="1279at2"/>
<evidence type="ECO:0000259" key="1">
    <source>
        <dbReference type="SMART" id="SM01245"/>
    </source>
</evidence>
<dbReference type="InterPro" id="IPR046865">
    <property type="entry name" value="FapA_b_solenoid"/>
</dbReference>